<protein>
    <submittedName>
        <fullName evidence="6">TetR family transcriptional regulator</fullName>
    </submittedName>
</protein>
<dbReference type="PRINTS" id="PR00455">
    <property type="entry name" value="HTHTETR"/>
</dbReference>
<dbReference type="GO" id="GO:0003700">
    <property type="term" value="F:DNA-binding transcription factor activity"/>
    <property type="evidence" value="ECO:0007669"/>
    <property type="project" value="TreeGrafter"/>
</dbReference>
<keyword evidence="3" id="KW-0804">Transcription</keyword>
<dbReference type="InterPro" id="IPR009057">
    <property type="entry name" value="Homeodomain-like_sf"/>
</dbReference>
<evidence type="ECO:0000313" key="7">
    <source>
        <dbReference type="Proteomes" id="UP000515734"/>
    </source>
</evidence>
<dbReference type="GO" id="GO:0000976">
    <property type="term" value="F:transcription cis-regulatory region binding"/>
    <property type="evidence" value="ECO:0007669"/>
    <property type="project" value="TreeGrafter"/>
</dbReference>
<evidence type="ECO:0000313" key="6">
    <source>
        <dbReference type="EMBL" id="BCI52310.1"/>
    </source>
</evidence>
<dbReference type="InterPro" id="IPR001647">
    <property type="entry name" value="HTH_TetR"/>
</dbReference>
<dbReference type="PANTHER" id="PTHR30055:SF230">
    <property type="entry name" value="TRANSCRIPTIONAL REGULATORY PROTEIN (PROBABLY TETR-FAMILY)-RELATED"/>
    <property type="match status" value="1"/>
</dbReference>
<dbReference type="SUPFAM" id="SSF46689">
    <property type="entry name" value="Homeodomain-like"/>
    <property type="match status" value="1"/>
</dbReference>
<dbReference type="PANTHER" id="PTHR30055">
    <property type="entry name" value="HTH-TYPE TRANSCRIPTIONAL REGULATOR RUTR"/>
    <property type="match status" value="1"/>
</dbReference>
<proteinExistence type="predicted"/>
<dbReference type="Pfam" id="PF00440">
    <property type="entry name" value="TetR_N"/>
    <property type="match status" value="1"/>
</dbReference>
<dbReference type="Proteomes" id="UP000515734">
    <property type="component" value="Chromosome"/>
</dbReference>
<evidence type="ECO:0000259" key="5">
    <source>
        <dbReference type="PROSITE" id="PS50977"/>
    </source>
</evidence>
<keyword evidence="1" id="KW-0805">Transcription regulation</keyword>
<dbReference type="Pfam" id="PF16859">
    <property type="entry name" value="TetR_C_11"/>
    <property type="match status" value="1"/>
</dbReference>
<sequence>MQAADVFDSRFVWHAFFLLPVVCREYDTVSSVMKADRSGVDKVQTAGRPRDPRIDAAILRATADLLVEIGYSNLTMAAVAERAGTTKTALYRRWPGKAELVHEAAFPAAPTALTAPAGDIAADVRAMVGGARDVFTSPVVRAALPGLVADMAGDADLTARVMARFTDLFAAVRLRLTDAVARGEVHRDVDPDRLIEVIGGATMLRLLLVPGGELDDAWVDQTAAIVIRGVVA</sequence>
<evidence type="ECO:0000256" key="2">
    <source>
        <dbReference type="ARBA" id="ARBA00023125"/>
    </source>
</evidence>
<dbReference type="InterPro" id="IPR011075">
    <property type="entry name" value="TetR_C"/>
</dbReference>
<dbReference type="InterPro" id="IPR036271">
    <property type="entry name" value="Tet_transcr_reg_TetR-rel_C_sf"/>
</dbReference>
<organism evidence="6 7">
    <name type="scientific">Mycolicibacterium litorale</name>
    <dbReference type="NCBI Taxonomy" id="758802"/>
    <lineage>
        <taxon>Bacteria</taxon>
        <taxon>Bacillati</taxon>
        <taxon>Actinomycetota</taxon>
        <taxon>Actinomycetes</taxon>
        <taxon>Mycobacteriales</taxon>
        <taxon>Mycobacteriaceae</taxon>
        <taxon>Mycolicibacterium</taxon>
    </lineage>
</organism>
<dbReference type="InterPro" id="IPR050109">
    <property type="entry name" value="HTH-type_TetR-like_transc_reg"/>
</dbReference>
<feature type="DNA-binding region" description="H-T-H motif" evidence="4">
    <location>
        <begin position="75"/>
        <end position="94"/>
    </location>
</feature>
<evidence type="ECO:0000256" key="1">
    <source>
        <dbReference type="ARBA" id="ARBA00023015"/>
    </source>
</evidence>
<evidence type="ECO:0000256" key="4">
    <source>
        <dbReference type="PROSITE-ProRule" id="PRU00335"/>
    </source>
</evidence>
<dbReference type="PROSITE" id="PS50977">
    <property type="entry name" value="HTH_TETR_2"/>
    <property type="match status" value="1"/>
</dbReference>
<dbReference type="Gene3D" id="1.10.10.60">
    <property type="entry name" value="Homeodomain-like"/>
    <property type="match status" value="1"/>
</dbReference>
<gene>
    <name evidence="6" type="ORF">NIIDNTM18_15880</name>
</gene>
<evidence type="ECO:0000256" key="3">
    <source>
        <dbReference type="ARBA" id="ARBA00023163"/>
    </source>
</evidence>
<feature type="domain" description="HTH tetR-type" evidence="5">
    <location>
        <begin position="52"/>
        <end position="112"/>
    </location>
</feature>
<dbReference type="Gene3D" id="1.10.357.10">
    <property type="entry name" value="Tetracycline Repressor, domain 2"/>
    <property type="match status" value="1"/>
</dbReference>
<name>A0A6S6P6L5_9MYCO</name>
<reference evidence="6 7" key="1">
    <citation type="submission" date="2020-07" db="EMBL/GenBank/DDBJ databases">
        <title>Complete genome sequence of Mycolicibacterium litorale like strain isolated from cardiac implantable electronic device infection.</title>
        <authorList>
            <person name="Fukano H."/>
            <person name="Miyama H."/>
            <person name="Hoshino Y."/>
        </authorList>
    </citation>
    <scope>NUCLEOTIDE SEQUENCE [LARGE SCALE GENOMIC DNA]</scope>
    <source>
        <strain evidence="6 7">NIIDNTM18</strain>
    </source>
</reference>
<dbReference type="AlphaFoldDB" id="A0A6S6P6L5"/>
<keyword evidence="2 4" id="KW-0238">DNA-binding</keyword>
<accession>A0A6S6P6L5</accession>
<dbReference type="EMBL" id="AP023287">
    <property type="protein sequence ID" value="BCI52310.1"/>
    <property type="molecule type" value="Genomic_DNA"/>
</dbReference>
<dbReference type="SUPFAM" id="SSF48498">
    <property type="entry name" value="Tetracyclin repressor-like, C-terminal domain"/>
    <property type="match status" value="1"/>
</dbReference>